<dbReference type="RefSeq" id="WP_212657454.1">
    <property type="nucleotide sequence ID" value="NZ_JAGXTP010000001.1"/>
</dbReference>
<dbReference type="EC" id="3.2.1.52" evidence="3"/>
<keyword evidence="9" id="KW-1185">Reference proteome</keyword>
<feature type="signal peptide" evidence="6">
    <location>
        <begin position="1"/>
        <end position="23"/>
    </location>
</feature>
<evidence type="ECO:0000256" key="3">
    <source>
        <dbReference type="ARBA" id="ARBA00012663"/>
    </source>
</evidence>
<dbReference type="GO" id="GO:0004563">
    <property type="term" value="F:beta-N-acetylhexosaminidase activity"/>
    <property type="evidence" value="ECO:0007669"/>
    <property type="project" value="UniProtKB-EC"/>
</dbReference>
<evidence type="ECO:0000259" key="7">
    <source>
        <dbReference type="Pfam" id="PF00933"/>
    </source>
</evidence>
<proteinExistence type="inferred from homology"/>
<reference evidence="8" key="1">
    <citation type="submission" date="2021-04" db="EMBL/GenBank/DDBJ databases">
        <title>Devosia litorisediminis sp. nov., isolated from a sand dune.</title>
        <authorList>
            <person name="Park S."/>
            <person name="Yoon J.-H."/>
        </authorList>
    </citation>
    <scope>NUCLEOTIDE SEQUENCE</scope>
    <source>
        <strain evidence="8">BSSL-BM10</strain>
    </source>
</reference>
<feature type="domain" description="Glycoside hydrolase family 3 N-terminal" evidence="7">
    <location>
        <begin position="26"/>
        <end position="357"/>
    </location>
</feature>
<evidence type="ECO:0000256" key="2">
    <source>
        <dbReference type="ARBA" id="ARBA00005336"/>
    </source>
</evidence>
<accession>A0A942E451</accession>
<dbReference type="Pfam" id="PF00933">
    <property type="entry name" value="Glyco_hydro_3"/>
    <property type="match status" value="1"/>
</dbReference>
<protein>
    <recommendedName>
        <fullName evidence="3">beta-N-acetylhexosaminidase</fullName>
        <ecNumber evidence="3">3.2.1.52</ecNumber>
    </recommendedName>
</protein>
<dbReference type="Proteomes" id="UP000678281">
    <property type="component" value="Unassembled WGS sequence"/>
</dbReference>
<dbReference type="PANTHER" id="PTHR30480:SF13">
    <property type="entry name" value="BETA-HEXOSAMINIDASE"/>
    <property type="match status" value="1"/>
</dbReference>
<dbReference type="GO" id="GO:0005975">
    <property type="term" value="P:carbohydrate metabolic process"/>
    <property type="evidence" value="ECO:0007669"/>
    <property type="project" value="InterPro"/>
</dbReference>
<comment type="catalytic activity">
    <reaction evidence="1">
        <text>Hydrolysis of terminal non-reducing N-acetyl-D-hexosamine residues in N-acetyl-beta-D-hexosaminides.</text>
        <dbReference type="EC" id="3.2.1.52"/>
    </reaction>
</comment>
<dbReference type="InterPro" id="IPR050226">
    <property type="entry name" value="NagZ_Beta-hexosaminidase"/>
</dbReference>
<feature type="chain" id="PRO_5036852504" description="beta-N-acetylhexosaminidase" evidence="6">
    <location>
        <begin position="24"/>
        <end position="364"/>
    </location>
</feature>
<organism evidence="8 9">
    <name type="scientific">Devosia litorisediminis</name>
    <dbReference type="NCBI Taxonomy" id="2829817"/>
    <lineage>
        <taxon>Bacteria</taxon>
        <taxon>Pseudomonadati</taxon>
        <taxon>Pseudomonadota</taxon>
        <taxon>Alphaproteobacteria</taxon>
        <taxon>Hyphomicrobiales</taxon>
        <taxon>Devosiaceae</taxon>
        <taxon>Devosia</taxon>
    </lineage>
</organism>
<name>A0A942E451_9HYPH</name>
<comment type="caution">
    <text evidence="8">The sequence shown here is derived from an EMBL/GenBank/DDBJ whole genome shotgun (WGS) entry which is preliminary data.</text>
</comment>
<evidence type="ECO:0000313" key="8">
    <source>
        <dbReference type="EMBL" id="MBS3847863.1"/>
    </source>
</evidence>
<dbReference type="InterPro" id="IPR001764">
    <property type="entry name" value="Glyco_hydro_3_N"/>
</dbReference>
<dbReference type="SUPFAM" id="SSF51445">
    <property type="entry name" value="(Trans)glycosidases"/>
    <property type="match status" value="1"/>
</dbReference>
<evidence type="ECO:0000256" key="1">
    <source>
        <dbReference type="ARBA" id="ARBA00001231"/>
    </source>
</evidence>
<evidence type="ECO:0000256" key="5">
    <source>
        <dbReference type="ARBA" id="ARBA00023295"/>
    </source>
</evidence>
<evidence type="ECO:0000256" key="4">
    <source>
        <dbReference type="ARBA" id="ARBA00022801"/>
    </source>
</evidence>
<dbReference type="InterPro" id="IPR017853">
    <property type="entry name" value="GH"/>
</dbReference>
<sequence length="364" mass="38564">MIAVVFRAFYVFVLMAMSTSLAAAATLEEMAGQMIVVGFQGDDVDDAAVVALRDDLAASRLGGVMLLKTNIKSLDAVARMNAAFRAAAPTLAPFITLDQEGGAVERLTKDVGFREIPSARDVAARNSPAQAETIYARMAASIAELGFTVNFGPVADLNTNPKNQVIARFGRAFSADPAIVAAYDAAFIAGHHSAGVLTALKHFPGHGSSTADSHEGFVDITQSWQPAELDPYRALIGAGDVDMIMAGHLYHAKYADAGAQTPSSLSPQWITGVLRDELGFDGVVISDDLEMGAIRDHFTTAQTVTQAVRAGLDVLLFSNTAKYHAGLGPEILDILLAEAAADPAFAARIEQSYERIVALKARIR</sequence>
<dbReference type="PANTHER" id="PTHR30480">
    <property type="entry name" value="BETA-HEXOSAMINIDASE-RELATED"/>
    <property type="match status" value="1"/>
</dbReference>
<dbReference type="InterPro" id="IPR036962">
    <property type="entry name" value="Glyco_hydro_3_N_sf"/>
</dbReference>
<dbReference type="GO" id="GO:0009254">
    <property type="term" value="P:peptidoglycan turnover"/>
    <property type="evidence" value="ECO:0007669"/>
    <property type="project" value="TreeGrafter"/>
</dbReference>
<evidence type="ECO:0000313" key="9">
    <source>
        <dbReference type="Proteomes" id="UP000678281"/>
    </source>
</evidence>
<keyword evidence="4 8" id="KW-0378">Hydrolase</keyword>
<keyword evidence="6" id="KW-0732">Signal</keyword>
<comment type="similarity">
    <text evidence="2">Belongs to the glycosyl hydrolase 3 family.</text>
</comment>
<dbReference type="EMBL" id="JAGXTP010000001">
    <property type="protein sequence ID" value="MBS3847863.1"/>
    <property type="molecule type" value="Genomic_DNA"/>
</dbReference>
<dbReference type="AlphaFoldDB" id="A0A942E451"/>
<evidence type="ECO:0000256" key="6">
    <source>
        <dbReference type="SAM" id="SignalP"/>
    </source>
</evidence>
<dbReference type="Gene3D" id="3.20.20.300">
    <property type="entry name" value="Glycoside hydrolase, family 3, N-terminal domain"/>
    <property type="match status" value="1"/>
</dbReference>
<keyword evidence="5" id="KW-0326">Glycosidase</keyword>
<gene>
    <name evidence="8" type="ORF">KD146_04045</name>
</gene>